<keyword evidence="1" id="KW-0547">Nucleotide-binding</keyword>
<dbReference type="EMBL" id="JAUUIA010000918">
    <property type="protein sequence ID" value="MDP0971566.1"/>
    <property type="molecule type" value="Genomic_DNA"/>
</dbReference>
<dbReference type="InterPro" id="IPR025943">
    <property type="entry name" value="Sigma_54_int_dom_ATP-bd_2"/>
</dbReference>
<evidence type="ECO:0000313" key="6">
    <source>
        <dbReference type="Proteomes" id="UP001244490"/>
    </source>
</evidence>
<gene>
    <name evidence="5" type="ORF">Q6294_31990</name>
</gene>
<dbReference type="Gene3D" id="3.40.50.300">
    <property type="entry name" value="P-loop containing nucleotide triphosphate hydrolases"/>
    <property type="match status" value="1"/>
</dbReference>
<dbReference type="PROSITE" id="PS00676">
    <property type="entry name" value="SIGMA54_INTERACT_2"/>
    <property type="match status" value="1"/>
</dbReference>
<dbReference type="SUPFAM" id="SSF52540">
    <property type="entry name" value="P-loop containing nucleoside triphosphate hydrolases"/>
    <property type="match status" value="1"/>
</dbReference>
<dbReference type="GO" id="GO:0003677">
    <property type="term" value="F:DNA binding"/>
    <property type="evidence" value="ECO:0007669"/>
    <property type="project" value="UniProtKB-KW"/>
</dbReference>
<dbReference type="GO" id="GO:0006355">
    <property type="term" value="P:regulation of DNA-templated transcription"/>
    <property type="evidence" value="ECO:0007669"/>
    <property type="project" value="InterPro"/>
</dbReference>
<evidence type="ECO:0000256" key="2">
    <source>
        <dbReference type="ARBA" id="ARBA00022840"/>
    </source>
</evidence>
<organism evidence="5 6">
    <name type="scientific">Klebsiella pneumoniae</name>
    <dbReference type="NCBI Taxonomy" id="573"/>
    <lineage>
        <taxon>Bacteria</taxon>
        <taxon>Pseudomonadati</taxon>
        <taxon>Pseudomonadota</taxon>
        <taxon>Gammaproteobacteria</taxon>
        <taxon>Enterobacterales</taxon>
        <taxon>Enterobacteriaceae</taxon>
        <taxon>Klebsiella/Raoultella group</taxon>
        <taxon>Klebsiella</taxon>
        <taxon>Klebsiella pneumoniae complex</taxon>
    </lineage>
</organism>
<dbReference type="PANTHER" id="PTHR32071">
    <property type="entry name" value="TRANSCRIPTIONAL REGULATORY PROTEIN"/>
    <property type="match status" value="1"/>
</dbReference>
<dbReference type="PANTHER" id="PTHR32071:SF117">
    <property type="entry name" value="PTS-DEPENDENT DIHYDROXYACETONE KINASE OPERON REGULATORY PROTEIN-RELATED"/>
    <property type="match status" value="1"/>
</dbReference>
<keyword evidence="3" id="KW-0238">DNA-binding</keyword>
<dbReference type="RefSeq" id="WP_305202614.1">
    <property type="nucleotide sequence ID" value="NZ_JAUUIA010000918.1"/>
</dbReference>
<feature type="non-terminal residue" evidence="5">
    <location>
        <position position="84"/>
    </location>
</feature>
<sequence>HHSPRAGAAFVKFNCAALPDNLLESELFGHEKGAFTGAVRQRKGRFELADGGTLFLDEIGESSASFQAKLLRILQEGEMERVGG</sequence>
<dbReference type="Pfam" id="PF00158">
    <property type="entry name" value="Sigma54_activat"/>
    <property type="match status" value="1"/>
</dbReference>
<dbReference type="Proteomes" id="UP001244490">
    <property type="component" value="Unassembled WGS sequence"/>
</dbReference>
<evidence type="ECO:0000256" key="3">
    <source>
        <dbReference type="ARBA" id="ARBA00023125"/>
    </source>
</evidence>
<evidence type="ECO:0000259" key="4">
    <source>
        <dbReference type="PROSITE" id="PS50045"/>
    </source>
</evidence>
<reference evidence="5" key="1">
    <citation type="submission" date="2023-07" db="EMBL/GenBank/DDBJ databases">
        <authorList>
            <person name="Peng Z."/>
        </authorList>
    </citation>
    <scope>NUCLEOTIDE SEQUENCE</scope>
    <source>
        <strain evidence="5">KP219</strain>
    </source>
</reference>
<dbReference type="GO" id="GO:0005524">
    <property type="term" value="F:ATP binding"/>
    <property type="evidence" value="ECO:0007669"/>
    <property type="project" value="UniProtKB-KW"/>
</dbReference>
<dbReference type="PROSITE" id="PS50045">
    <property type="entry name" value="SIGMA54_INTERACT_4"/>
    <property type="match status" value="1"/>
</dbReference>
<protein>
    <submittedName>
        <fullName evidence="5">Sigma 54-interacting transcriptional regulator</fullName>
    </submittedName>
</protein>
<dbReference type="CDD" id="cd00009">
    <property type="entry name" value="AAA"/>
    <property type="match status" value="1"/>
</dbReference>
<evidence type="ECO:0000256" key="1">
    <source>
        <dbReference type="ARBA" id="ARBA00022741"/>
    </source>
</evidence>
<dbReference type="InterPro" id="IPR002078">
    <property type="entry name" value="Sigma_54_int"/>
</dbReference>
<keyword evidence="2" id="KW-0067">ATP-binding</keyword>
<comment type="caution">
    <text evidence="5">The sequence shown here is derived from an EMBL/GenBank/DDBJ whole genome shotgun (WGS) entry which is preliminary data.</text>
</comment>
<name>A0AAW8AK04_KLEPN</name>
<accession>A0AAW8AK04</accession>
<evidence type="ECO:0000313" key="5">
    <source>
        <dbReference type="EMBL" id="MDP0971566.1"/>
    </source>
</evidence>
<dbReference type="InterPro" id="IPR027417">
    <property type="entry name" value="P-loop_NTPase"/>
</dbReference>
<proteinExistence type="predicted"/>
<feature type="non-terminal residue" evidence="5">
    <location>
        <position position="1"/>
    </location>
</feature>
<feature type="domain" description="Sigma-54 factor interaction" evidence="4">
    <location>
        <begin position="1"/>
        <end position="84"/>
    </location>
</feature>
<dbReference type="AlphaFoldDB" id="A0AAW8AK04"/>